<comment type="subcellular location">
    <subcellularLocation>
        <location evidence="1">Membrane</location>
        <topology evidence="1">Multi-pass membrane protein</topology>
    </subcellularLocation>
</comment>
<evidence type="ECO:0000313" key="10">
    <source>
        <dbReference type="WBParaSite" id="ACRNAN_scaffold2309.g26645.t1"/>
    </source>
</evidence>
<feature type="transmembrane region" description="Helical" evidence="8">
    <location>
        <begin position="308"/>
        <end position="329"/>
    </location>
</feature>
<dbReference type="Proteomes" id="UP000887540">
    <property type="component" value="Unplaced"/>
</dbReference>
<evidence type="ECO:0000256" key="4">
    <source>
        <dbReference type="ARBA" id="ARBA00022692"/>
    </source>
</evidence>
<organism evidence="9 10">
    <name type="scientific">Acrobeloides nanus</name>
    <dbReference type="NCBI Taxonomy" id="290746"/>
    <lineage>
        <taxon>Eukaryota</taxon>
        <taxon>Metazoa</taxon>
        <taxon>Ecdysozoa</taxon>
        <taxon>Nematoda</taxon>
        <taxon>Chromadorea</taxon>
        <taxon>Rhabditida</taxon>
        <taxon>Tylenchina</taxon>
        <taxon>Cephalobomorpha</taxon>
        <taxon>Cephaloboidea</taxon>
        <taxon>Cephalobidae</taxon>
        <taxon>Acrobeloides</taxon>
    </lineage>
</organism>
<feature type="transmembrane region" description="Helical" evidence="8">
    <location>
        <begin position="335"/>
        <end position="353"/>
    </location>
</feature>
<feature type="transmembrane region" description="Helical" evidence="8">
    <location>
        <begin position="154"/>
        <end position="175"/>
    </location>
</feature>
<accession>A0A914DC57</accession>
<comment type="similarity">
    <text evidence="2">Belongs to the SLC35F solute transporter family.</text>
</comment>
<dbReference type="Pfam" id="PF06027">
    <property type="entry name" value="SLC35F"/>
    <property type="match status" value="1"/>
</dbReference>
<dbReference type="InterPro" id="IPR009262">
    <property type="entry name" value="SLC35_F1/F2/F6"/>
</dbReference>
<evidence type="ECO:0000256" key="6">
    <source>
        <dbReference type="ARBA" id="ARBA00023136"/>
    </source>
</evidence>
<dbReference type="GO" id="GO:0016020">
    <property type="term" value="C:membrane"/>
    <property type="evidence" value="ECO:0007669"/>
    <property type="project" value="UniProtKB-SubCell"/>
</dbReference>
<dbReference type="InterPro" id="IPR052221">
    <property type="entry name" value="SLC35F_Transporter"/>
</dbReference>
<dbReference type="GO" id="GO:0022857">
    <property type="term" value="F:transmembrane transporter activity"/>
    <property type="evidence" value="ECO:0007669"/>
    <property type="project" value="InterPro"/>
</dbReference>
<keyword evidence="6 8" id="KW-0472">Membrane</keyword>
<name>A0A914DC57_9BILA</name>
<keyword evidence="5 8" id="KW-1133">Transmembrane helix</keyword>
<dbReference type="PANTHER" id="PTHR14233:SF4">
    <property type="entry name" value="SOLUTE CARRIER FAMILY 35 MEMBER F2"/>
    <property type="match status" value="1"/>
</dbReference>
<keyword evidence="3" id="KW-0813">Transport</keyword>
<keyword evidence="4 8" id="KW-0812">Transmembrane</keyword>
<feature type="transmembrane region" description="Helical" evidence="8">
    <location>
        <begin position="213"/>
        <end position="233"/>
    </location>
</feature>
<dbReference type="InterPro" id="IPR037185">
    <property type="entry name" value="EmrE-like"/>
</dbReference>
<evidence type="ECO:0000256" key="3">
    <source>
        <dbReference type="ARBA" id="ARBA00022448"/>
    </source>
</evidence>
<evidence type="ECO:0000313" key="9">
    <source>
        <dbReference type="Proteomes" id="UP000887540"/>
    </source>
</evidence>
<dbReference type="PANTHER" id="PTHR14233">
    <property type="entry name" value="DUF914-RELATED"/>
    <property type="match status" value="1"/>
</dbReference>
<feature type="transmembrane region" description="Helical" evidence="8">
    <location>
        <begin position="63"/>
        <end position="84"/>
    </location>
</feature>
<evidence type="ECO:0000256" key="8">
    <source>
        <dbReference type="SAM" id="Phobius"/>
    </source>
</evidence>
<proteinExistence type="inferred from homology"/>
<feature type="transmembrane region" description="Helical" evidence="8">
    <location>
        <begin position="127"/>
        <end position="148"/>
    </location>
</feature>
<dbReference type="WBParaSite" id="ACRNAN_scaffold2309.g26645.t1">
    <property type="protein sequence ID" value="ACRNAN_scaffold2309.g26645.t1"/>
    <property type="gene ID" value="ACRNAN_scaffold2309.g26645"/>
</dbReference>
<feature type="transmembrane region" description="Helical" evidence="8">
    <location>
        <begin position="245"/>
        <end position="266"/>
    </location>
</feature>
<evidence type="ECO:0000256" key="5">
    <source>
        <dbReference type="ARBA" id="ARBA00022989"/>
    </source>
</evidence>
<sequence length="417" mass="47034">MIDNQPPSYQSLVDNIIPPVVTYQHPDPIIMPIRQVSNDSSEEGINCSPCCDNENIRRTCKSVMLGQCLSLCLCGTAIGSQLLSNHGFNAPAAQNFLNYFFLAFTYGLMVTFRNGERNIVNVMKERGWKYFILAFVDVQANYLIVYAYQYTNIASIQLLDCFTIPVVMVLSWLFLSVRYLMSHIVGVAICIVGLFCIVYADVTNPQNTVAGKYPLWGDMLCIASTFLYGISNVSEEFLVKQYDRFEYLGIVGIFGAIIAGLQSAIFERESLSEVRFDLPIILMYLLFTVAMFIFYSMVSYVVEKTSALMFNLAVLTADFYSLLAGIFIFQLEFNFFYFASFLVVISGSVVYSLRKTKEKHRDEMNAFCKVCIVLCPWAKCCCKECRPKSPYTVQDVTAERSISVSLQSRASSTLSSN</sequence>
<comment type="function">
    <text evidence="7">Putative solute transporter.</text>
</comment>
<keyword evidence="9" id="KW-1185">Reference proteome</keyword>
<protein>
    <submittedName>
        <fullName evidence="10">Solute carrier family 35 member F2</fullName>
    </submittedName>
</protein>
<feature type="transmembrane region" description="Helical" evidence="8">
    <location>
        <begin position="96"/>
        <end position="115"/>
    </location>
</feature>
<feature type="transmembrane region" description="Helical" evidence="8">
    <location>
        <begin position="182"/>
        <end position="201"/>
    </location>
</feature>
<reference evidence="10" key="1">
    <citation type="submission" date="2022-11" db="UniProtKB">
        <authorList>
            <consortium name="WormBaseParasite"/>
        </authorList>
    </citation>
    <scope>IDENTIFICATION</scope>
</reference>
<feature type="transmembrane region" description="Helical" evidence="8">
    <location>
        <begin position="278"/>
        <end position="301"/>
    </location>
</feature>
<evidence type="ECO:0000256" key="1">
    <source>
        <dbReference type="ARBA" id="ARBA00004141"/>
    </source>
</evidence>
<dbReference type="AlphaFoldDB" id="A0A914DC57"/>
<evidence type="ECO:0000256" key="2">
    <source>
        <dbReference type="ARBA" id="ARBA00007863"/>
    </source>
</evidence>
<dbReference type="SUPFAM" id="SSF103481">
    <property type="entry name" value="Multidrug resistance efflux transporter EmrE"/>
    <property type="match status" value="1"/>
</dbReference>
<evidence type="ECO:0000256" key="7">
    <source>
        <dbReference type="ARBA" id="ARBA00037727"/>
    </source>
</evidence>